<proteinExistence type="inferred from homology"/>
<feature type="coiled-coil region" evidence="7">
    <location>
        <begin position="357"/>
        <end position="384"/>
    </location>
</feature>
<evidence type="ECO:0000256" key="6">
    <source>
        <dbReference type="HAMAP-Rule" id="MF_00900"/>
    </source>
</evidence>
<dbReference type="InterPro" id="IPR006073">
    <property type="entry name" value="GTP-bd"/>
</dbReference>
<dbReference type="NCBIfam" id="TIGR03156">
    <property type="entry name" value="GTP_HflX"/>
    <property type="match status" value="1"/>
</dbReference>
<evidence type="ECO:0000256" key="7">
    <source>
        <dbReference type="SAM" id="Coils"/>
    </source>
</evidence>
<dbReference type="Pfam" id="PF01926">
    <property type="entry name" value="MMR_HSR1"/>
    <property type="match status" value="1"/>
</dbReference>
<protein>
    <recommendedName>
        <fullName evidence="6">GTPase HflX</fullName>
    </recommendedName>
    <alternativeName>
        <fullName evidence="6">GTP-binding protein HflX</fullName>
    </alternativeName>
</protein>
<dbReference type="GO" id="GO:0005737">
    <property type="term" value="C:cytoplasm"/>
    <property type="evidence" value="ECO:0007669"/>
    <property type="project" value="UniProtKB-SubCell"/>
</dbReference>
<dbReference type="PANTHER" id="PTHR10229:SF0">
    <property type="entry name" value="GTP-BINDING PROTEIN 6-RELATED"/>
    <property type="match status" value="1"/>
</dbReference>
<dbReference type="InterPro" id="IPR032305">
    <property type="entry name" value="GTP-bd_M"/>
</dbReference>
<dbReference type="SUPFAM" id="SSF52540">
    <property type="entry name" value="P-loop containing nucleoside triphosphate hydrolases"/>
    <property type="match status" value="1"/>
</dbReference>
<dbReference type="InterPro" id="IPR025121">
    <property type="entry name" value="GTPase_HflX_N"/>
</dbReference>
<dbReference type="InterPro" id="IPR016496">
    <property type="entry name" value="GTPase_HflX"/>
</dbReference>
<keyword evidence="3 6" id="KW-0547">Nucleotide-binding</keyword>
<dbReference type="InterPro" id="IPR027417">
    <property type="entry name" value="P-loop_NTPase"/>
</dbReference>
<dbReference type="PANTHER" id="PTHR10229">
    <property type="entry name" value="GTP-BINDING PROTEIN HFLX"/>
    <property type="match status" value="1"/>
</dbReference>
<comment type="function">
    <text evidence="6">GTPase that associates with the 50S ribosomal subunit and may have a role during protein synthesis or ribosome biogenesis.</text>
</comment>
<keyword evidence="1 6" id="KW-0963">Cytoplasm</keyword>
<evidence type="ECO:0000259" key="8">
    <source>
        <dbReference type="PROSITE" id="PS51705"/>
    </source>
</evidence>
<dbReference type="Proteomes" id="UP000005496">
    <property type="component" value="Unassembled WGS sequence"/>
</dbReference>
<reference evidence="9" key="1">
    <citation type="submission" date="2010-05" db="EMBL/GenBank/DDBJ databases">
        <title>The draft genome of Desulfonatronospira thiodismutans ASO3-1.</title>
        <authorList>
            <consortium name="US DOE Joint Genome Institute (JGI-PGF)"/>
            <person name="Lucas S."/>
            <person name="Copeland A."/>
            <person name="Lapidus A."/>
            <person name="Cheng J.-F."/>
            <person name="Bruce D."/>
            <person name="Goodwin L."/>
            <person name="Pitluck S."/>
            <person name="Chertkov O."/>
            <person name="Brettin T."/>
            <person name="Detter J.C."/>
            <person name="Han C."/>
            <person name="Land M.L."/>
            <person name="Hauser L."/>
            <person name="Kyrpides N."/>
            <person name="Mikhailova N."/>
            <person name="Muyzer G."/>
            <person name="Woyke T."/>
        </authorList>
    </citation>
    <scope>NUCLEOTIDE SEQUENCE [LARGE SCALE GENOMIC DNA]</scope>
    <source>
        <strain evidence="9">ASO3-1</strain>
    </source>
</reference>
<comment type="similarity">
    <text evidence="6">Belongs to the TRAFAC class OBG-HflX-like GTPase superfamily. HflX GTPase family.</text>
</comment>
<evidence type="ECO:0000256" key="4">
    <source>
        <dbReference type="ARBA" id="ARBA00022842"/>
    </source>
</evidence>
<name>D6STB1_9BACT</name>
<dbReference type="eggNOG" id="COG2262">
    <property type="taxonomic scope" value="Bacteria"/>
</dbReference>
<comment type="subcellular location">
    <subcellularLocation>
        <location evidence="6">Cytoplasm</location>
    </subcellularLocation>
    <text evidence="6">May associate with membranes.</text>
</comment>
<keyword evidence="5 6" id="KW-0342">GTP-binding</keyword>
<evidence type="ECO:0000256" key="2">
    <source>
        <dbReference type="ARBA" id="ARBA00022723"/>
    </source>
</evidence>
<feature type="domain" description="Hflx-type G" evidence="8">
    <location>
        <begin position="391"/>
        <end position="552"/>
    </location>
</feature>
<keyword evidence="10" id="KW-1185">Reference proteome</keyword>
<dbReference type="HAMAP" id="MF_00900">
    <property type="entry name" value="GTPase_HflX"/>
    <property type="match status" value="1"/>
</dbReference>
<evidence type="ECO:0000256" key="1">
    <source>
        <dbReference type="ARBA" id="ARBA00022490"/>
    </source>
</evidence>
<dbReference type="Gene3D" id="6.10.250.2860">
    <property type="match status" value="1"/>
</dbReference>
<evidence type="ECO:0000256" key="3">
    <source>
        <dbReference type="ARBA" id="ARBA00022741"/>
    </source>
</evidence>
<dbReference type="FunFam" id="3.40.50.11060:FF:000001">
    <property type="entry name" value="GTPase HflX"/>
    <property type="match status" value="1"/>
</dbReference>
<dbReference type="InterPro" id="IPR030394">
    <property type="entry name" value="G_HFLX_dom"/>
</dbReference>
<evidence type="ECO:0000313" key="10">
    <source>
        <dbReference type="Proteomes" id="UP000005496"/>
    </source>
</evidence>
<dbReference type="CDD" id="cd01878">
    <property type="entry name" value="HflX"/>
    <property type="match status" value="1"/>
</dbReference>
<dbReference type="Pfam" id="PF16360">
    <property type="entry name" value="GTP-bdg_M"/>
    <property type="match status" value="1"/>
</dbReference>
<dbReference type="EMBL" id="ACJN02000003">
    <property type="protein sequence ID" value="EFI33927.1"/>
    <property type="molecule type" value="Genomic_DNA"/>
</dbReference>
<evidence type="ECO:0000256" key="5">
    <source>
        <dbReference type="ARBA" id="ARBA00023134"/>
    </source>
</evidence>
<gene>
    <name evidence="6" type="primary">hflX</name>
    <name evidence="9" type="ORF">Dthio_PD1266</name>
</gene>
<dbReference type="GO" id="GO:0005525">
    <property type="term" value="F:GTP binding"/>
    <property type="evidence" value="ECO:0007669"/>
    <property type="project" value="UniProtKB-UniRule"/>
</dbReference>
<dbReference type="Gene3D" id="3.40.50.11060">
    <property type="entry name" value="GTPase HflX, N-terminal domain"/>
    <property type="match status" value="1"/>
</dbReference>
<dbReference type="Gene3D" id="3.40.50.300">
    <property type="entry name" value="P-loop containing nucleotide triphosphate hydrolases"/>
    <property type="match status" value="1"/>
</dbReference>
<dbReference type="GO" id="GO:0046872">
    <property type="term" value="F:metal ion binding"/>
    <property type="evidence" value="ECO:0007669"/>
    <property type="project" value="UniProtKB-KW"/>
</dbReference>
<accession>D6STB1</accession>
<comment type="subunit">
    <text evidence="6">Monomer. Associates with the 50S ribosomal subunit.</text>
</comment>
<dbReference type="PROSITE" id="PS51705">
    <property type="entry name" value="G_HFLX"/>
    <property type="match status" value="1"/>
</dbReference>
<sequence length="552" mass="62340">MTLTLKPTRRRLLIAHKPFGNLTGLKPHQLKALSRLYFRKFPASSGFTTEQARELASLTHQTKRQIGLIIDRRGHVLMVIVGDQGGILIPALDRLRESSGRLRGVRLLHTHMGSTCLTDEDLMDMVFLRLDSISVITVDPQGFPDQFQWAHLMPPNRERTPYRIYPSLHWSRAGADHQASVESLEKELGREGTAQEVSAEGNALLVSVDTRPRQEQERSLQEVAALAGTAGLEVSDTLIQRVHRVNPKSIMGKGKVAELEVMALQSNASVIIFDQELSPTQLRNLTSITDRKVIDRTQLILDIFAQRATSRAGKLQVEMAQLKYTLPRLIQQDRALSRLAGGIGGRGPGETKLELDRRKIRDRITRIKDELQKLRRHRENIRARRVETDVPVISLVGYTNAGKSTLLNTLTRSRILAEDKLFATLDPTSRRLRFPDEREVVLTDTVGFIKDLPEDLREAFMATLEELSLARVLVHVADASHPEVEEQVEAVQGLLRLLELEDKPLVMVLNKWDLVTQDRKEILQNVFRDAIPASAQEEETLTPLVQTLERLL</sequence>
<keyword evidence="7" id="KW-0175">Coiled coil</keyword>
<dbReference type="GO" id="GO:0043022">
    <property type="term" value="F:ribosome binding"/>
    <property type="evidence" value="ECO:0007669"/>
    <property type="project" value="TreeGrafter"/>
</dbReference>
<comment type="caution">
    <text evidence="9">The sequence shown here is derived from an EMBL/GenBank/DDBJ whole genome shotgun (WGS) entry which is preliminary data.</text>
</comment>
<evidence type="ECO:0000313" key="9">
    <source>
        <dbReference type="EMBL" id="EFI33927.1"/>
    </source>
</evidence>
<dbReference type="Pfam" id="PF13167">
    <property type="entry name" value="GTP-bdg_N"/>
    <property type="match status" value="1"/>
</dbReference>
<dbReference type="InterPro" id="IPR042108">
    <property type="entry name" value="GTPase_HflX_N_sf"/>
</dbReference>
<keyword evidence="4" id="KW-0460">Magnesium</keyword>
<keyword evidence="2" id="KW-0479">Metal-binding</keyword>
<dbReference type="AlphaFoldDB" id="D6STB1"/>
<dbReference type="GO" id="GO:0003924">
    <property type="term" value="F:GTPase activity"/>
    <property type="evidence" value="ECO:0007669"/>
    <property type="project" value="UniProtKB-UniRule"/>
</dbReference>
<organism evidence="9 10">
    <name type="scientific">Desulfonatronospira thiodismutans ASO3-1</name>
    <dbReference type="NCBI Taxonomy" id="555779"/>
    <lineage>
        <taxon>Bacteria</taxon>
        <taxon>Pseudomonadati</taxon>
        <taxon>Thermodesulfobacteriota</taxon>
        <taxon>Desulfovibrionia</taxon>
        <taxon>Desulfovibrionales</taxon>
        <taxon>Desulfonatronovibrionaceae</taxon>
        <taxon>Desulfonatronospira</taxon>
    </lineage>
</organism>